<accession>A0A0H5QEW5</accession>
<name>A0A0H5QEW5_9EUKA</name>
<dbReference type="EMBL" id="HACM01000146">
    <property type="protein sequence ID" value="CRZ00588.1"/>
    <property type="molecule type" value="Transcribed_RNA"/>
</dbReference>
<feature type="compositionally biased region" description="Polar residues" evidence="1">
    <location>
        <begin position="77"/>
        <end position="90"/>
    </location>
</feature>
<feature type="region of interest" description="Disordered" evidence="1">
    <location>
        <begin position="77"/>
        <end position="123"/>
    </location>
</feature>
<protein>
    <submittedName>
        <fullName evidence="2">Uncharacterized protein</fullName>
    </submittedName>
</protein>
<feature type="non-terminal residue" evidence="2">
    <location>
        <position position="1"/>
    </location>
</feature>
<feature type="compositionally biased region" description="Polar residues" evidence="1">
    <location>
        <begin position="28"/>
        <end position="46"/>
    </location>
</feature>
<evidence type="ECO:0000313" key="2">
    <source>
        <dbReference type="EMBL" id="CRZ00588.1"/>
    </source>
</evidence>
<organism evidence="2">
    <name type="scientific">Spongospora subterranea</name>
    <dbReference type="NCBI Taxonomy" id="70186"/>
    <lineage>
        <taxon>Eukaryota</taxon>
        <taxon>Sar</taxon>
        <taxon>Rhizaria</taxon>
        <taxon>Endomyxa</taxon>
        <taxon>Phytomyxea</taxon>
        <taxon>Plasmodiophorida</taxon>
        <taxon>Plasmodiophoridae</taxon>
        <taxon>Spongospora</taxon>
    </lineage>
</organism>
<sequence length="123" mass="12838">RRKHTNKRKQHDSQLASLPSTFPPQPTSLPSVAPTQQTSLPPTKCSLSISLSPGFPPLSTSLPPSCFSIPLCGPIQNNSTASHGKNTSLPDNIVPAPRINSSSSGHISQNGSSSSLLQSSTQA</sequence>
<feature type="compositionally biased region" description="Basic residues" evidence="1">
    <location>
        <begin position="1"/>
        <end position="10"/>
    </location>
</feature>
<reference evidence="2" key="1">
    <citation type="submission" date="2015-04" db="EMBL/GenBank/DDBJ databases">
        <title>The genome sequence of the plant pathogenic Rhizarian Plasmodiophora brassicae reveals insights in its biotrophic life cycle and the origin of chitin synthesis.</title>
        <authorList>
            <person name="Schwelm A."/>
            <person name="Fogelqvist J."/>
            <person name="Knaust A."/>
            <person name="Julke S."/>
            <person name="Lilja T."/>
            <person name="Dhandapani V."/>
            <person name="Bonilla-Rosso G."/>
            <person name="Karlsson M."/>
            <person name="Shevchenko A."/>
            <person name="Choi S.R."/>
            <person name="Kim H.G."/>
            <person name="Park J.Y."/>
            <person name="Lim Y.P."/>
            <person name="Ludwig-Muller J."/>
            <person name="Dixelius C."/>
        </authorList>
    </citation>
    <scope>NUCLEOTIDE SEQUENCE</scope>
    <source>
        <tissue evidence="2">Potato root galls</tissue>
    </source>
</reference>
<proteinExistence type="predicted"/>
<feature type="non-terminal residue" evidence="2">
    <location>
        <position position="123"/>
    </location>
</feature>
<evidence type="ECO:0000256" key="1">
    <source>
        <dbReference type="SAM" id="MobiDB-lite"/>
    </source>
</evidence>
<feature type="compositionally biased region" description="Low complexity" evidence="1">
    <location>
        <begin position="99"/>
        <end position="123"/>
    </location>
</feature>
<dbReference type="AlphaFoldDB" id="A0A0H5QEW5"/>
<feature type="region of interest" description="Disordered" evidence="1">
    <location>
        <begin position="1"/>
        <end position="46"/>
    </location>
</feature>